<evidence type="ECO:0000256" key="2">
    <source>
        <dbReference type="ARBA" id="ARBA00022692"/>
    </source>
</evidence>
<evidence type="ECO:0000313" key="11">
    <source>
        <dbReference type="EMBL" id="MDR6530774.1"/>
    </source>
</evidence>
<dbReference type="EMBL" id="JAVDRL010000004">
    <property type="protein sequence ID" value="MDR6530774.1"/>
    <property type="molecule type" value="Genomic_DNA"/>
</dbReference>
<dbReference type="PANTHER" id="PTHR24221">
    <property type="entry name" value="ATP-BINDING CASSETTE SUB-FAMILY B"/>
    <property type="match status" value="1"/>
</dbReference>
<dbReference type="Gene3D" id="3.90.70.10">
    <property type="entry name" value="Cysteine proteinases"/>
    <property type="match status" value="1"/>
</dbReference>
<evidence type="ECO:0000313" key="12">
    <source>
        <dbReference type="Proteomes" id="UP001262754"/>
    </source>
</evidence>
<keyword evidence="2 7" id="KW-0812">Transmembrane</keyword>
<name>A0ABU1MX70_9CAUL</name>
<dbReference type="GO" id="GO:0005524">
    <property type="term" value="F:ATP binding"/>
    <property type="evidence" value="ECO:0007669"/>
    <property type="project" value="UniProtKB-KW"/>
</dbReference>
<dbReference type="InterPro" id="IPR003439">
    <property type="entry name" value="ABC_transporter-like_ATP-bd"/>
</dbReference>
<dbReference type="PROSITE" id="PS00211">
    <property type="entry name" value="ABC_TRANSPORTER_1"/>
    <property type="match status" value="1"/>
</dbReference>
<dbReference type="SUPFAM" id="SSF90123">
    <property type="entry name" value="ABC transporter transmembrane region"/>
    <property type="match status" value="1"/>
</dbReference>
<gene>
    <name evidence="11" type="ORF">J2800_001513</name>
</gene>
<dbReference type="InterPro" id="IPR036640">
    <property type="entry name" value="ABC1_TM_sf"/>
</dbReference>
<evidence type="ECO:0000259" key="9">
    <source>
        <dbReference type="PROSITE" id="PS50929"/>
    </source>
</evidence>
<dbReference type="Pfam" id="PF03412">
    <property type="entry name" value="Peptidase_C39"/>
    <property type="match status" value="1"/>
</dbReference>
<feature type="transmembrane region" description="Helical" evidence="7">
    <location>
        <begin position="148"/>
        <end position="175"/>
    </location>
</feature>
<reference evidence="11 12" key="1">
    <citation type="submission" date="2023-07" db="EMBL/GenBank/DDBJ databases">
        <title>Sorghum-associated microbial communities from plants grown in Nebraska, USA.</title>
        <authorList>
            <person name="Schachtman D."/>
        </authorList>
    </citation>
    <scope>NUCLEOTIDE SEQUENCE [LARGE SCALE GENOMIC DNA]</scope>
    <source>
        <strain evidence="11 12">DS2154</strain>
    </source>
</reference>
<dbReference type="Gene3D" id="1.20.1560.10">
    <property type="entry name" value="ABC transporter type 1, transmembrane domain"/>
    <property type="match status" value="1"/>
</dbReference>
<accession>A0ABU1MX70</accession>
<dbReference type="PROSITE" id="PS50893">
    <property type="entry name" value="ABC_TRANSPORTER_2"/>
    <property type="match status" value="1"/>
</dbReference>
<proteinExistence type="predicted"/>
<dbReference type="InterPro" id="IPR011527">
    <property type="entry name" value="ABC1_TM_dom"/>
</dbReference>
<keyword evidence="5 7" id="KW-1133">Transmembrane helix</keyword>
<comment type="caution">
    <text evidence="11">The sequence shown here is derived from an EMBL/GenBank/DDBJ whole genome shotgun (WGS) entry which is preliminary data.</text>
</comment>
<evidence type="ECO:0000256" key="4">
    <source>
        <dbReference type="ARBA" id="ARBA00022840"/>
    </source>
</evidence>
<feature type="domain" description="ABC transporter" evidence="8">
    <location>
        <begin position="477"/>
        <end position="707"/>
    </location>
</feature>
<feature type="domain" description="ABC transmembrane type-1" evidence="9">
    <location>
        <begin position="163"/>
        <end position="441"/>
    </location>
</feature>
<protein>
    <submittedName>
        <fullName evidence="11">ATP-binding cassette subfamily B protein RaxB</fullName>
    </submittedName>
</protein>
<dbReference type="CDD" id="cd18567">
    <property type="entry name" value="ABC_6TM_CvaB_RaxB_like"/>
    <property type="match status" value="1"/>
</dbReference>
<sequence length="707" mass="77047">MLDFREVRQTEAAECGLVCLAVASGLLGAQLDMAQLRRTHPVSPRGLTLQEITDVANALDMSGRAVRCELEELGELTCPAILHWGLNHFVVLERVSRGKARIIDPGQGPLALDLREVSKRFTGVALELSATPAFKRHQARSPLKLTSLLHWTPPVISGLLQTLLLSFVLQAYIVASPFYMQLAIDEAALKGDKDLLLALAVGFGLFAAFNAGAEALRGVALQRVSSLLSWDMTRRLFHHMVRLPLPWFQRRKLADALSRFDSLNPIKGLIASGLVGAVIDGTLSIVTLGMMIAFAPMLAIITLVGLALYIGVRLAAIPLTMKLGAASITASIAEQGSRIETLRAMQTIKVMAAEAEREGGWSNKFAATVRAAQSNAFANIGFSTVQRLFDALALVAIVYFGASAVIDGKMTVGVLYAFTAYRSQFLARTQSLFEQFVSWRMLDLHTHRLADIVLHPLEPNIDRTPAGLPAVKGHFELRGLGFAYAPHERPVFRDVNLTIEPGEFVAIVGPSGAGKSTLLKVISGLYPASGGEVRLDGLPLTAWGPRSIRRALGVVMQDDELLSGSIAENVAFFSEQIDMEWVWECLRRAAIAEEVRAMPMRADTLVGDMGSSLSGGQKQRILIARALYRNPQVLIFDEATSHLDLENEATISDTLTKLDITRIVVAHRRETIQRAEKVFMLDAGTLRNARASKVDNLEQLPIPVSDS</sequence>
<comment type="subcellular location">
    <subcellularLocation>
        <location evidence="1">Cell membrane</location>
        <topology evidence="1">Multi-pass membrane protein</topology>
    </subcellularLocation>
</comment>
<dbReference type="SMART" id="SM00382">
    <property type="entry name" value="AAA"/>
    <property type="match status" value="1"/>
</dbReference>
<dbReference type="InterPro" id="IPR039421">
    <property type="entry name" value="Type_1_exporter"/>
</dbReference>
<evidence type="ECO:0000256" key="6">
    <source>
        <dbReference type="ARBA" id="ARBA00023136"/>
    </source>
</evidence>
<evidence type="ECO:0000256" key="7">
    <source>
        <dbReference type="SAM" id="Phobius"/>
    </source>
</evidence>
<organism evidence="11 12">
    <name type="scientific">Caulobacter rhizosphaerae</name>
    <dbReference type="NCBI Taxonomy" id="2010972"/>
    <lineage>
        <taxon>Bacteria</taxon>
        <taxon>Pseudomonadati</taxon>
        <taxon>Pseudomonadota</taxon>
        <taxon>Alphaproteobacteria</taxon>
        <taxon>Caulobacterales</taxon>
        <taxon>Caulobacteraceae</taxon>
        <taxon>Caulobacter</taxon>
    </lineage>
</organism>
<dbReference type="Proteomes" id="UP001262754">
    <property type="component" value="Unassembled WGS sequence"/>
</dbReference>
<keyword evidence="4 11" id="KW-0067">ATP-binding</keyword>
<keyword evidence="3" id="KW-0547">Nucleotide-binding</keyword>
<keyword evidence="12" id="KW-1185">Reference proteome</keyword>
<evidence type="ECO:0000259" key="10">
    <source>
        <dbReference type="PROSITE" id="PS50990"/>
    </source>
</evidence>
<dbReference type="InterPro" id="IPR005074">
    <property type="entry name" value="Peptidase_C39"/>
</dbReference>
<evidence type="ECO:0000256" key="5">
    <source>
        <dbReference type="ARBA" id="ARBA00022989"/>
    </source>
</evidence>
<feature type="transmembrane region" description="Helical" evidence="7">
    <location>
        <begin position="195"/>
        <end position="213"/>
    </location>
</feature>
<feature type="domain" description="Peptidase C39" evidence="10">
    <location>
        <begin position="9"/>
        <end position="128"/>
    </location>
</feature>
<dbReference type="InterPro" id="IPR027417">
    <property type="entry name" value="P-loop_NTPase"/>
</dbReference>
<dbReference type="Pfam" id="PF00664">
    <property type="entry name" value="ABC_membrane"/>
    <property type="match status" value="1"/>
</dbReference>
<dbReference type="InterPro" id="IPR003593">
    <property type="entry name" value="AAA+_ATPase"/>
</dbReference>
<evidence type="ECO:0000256" key="3">
    <source>
        <dbReference type="ARBA" id="ARBA00022741"/>
    </source>
</evidence>
<dbReference type="Gene3D" id="3.40.50.300">
    <property type="entry name" value="P-loop containing nucleotide triphosphate hydrolases"/>
    <property type="match status" value="1"/>
</dbReference>
<evidence type="ECO:0000259" key="8">
    <source>
        <dbReference type="PROSITE" id="PS50893"/>
    </source>
</evidence>
<keyword evidence="6 7" id="KW-0472">Membrane</keyword>
<feature type="transmembrane region" description="Helical" evidence="7">
    <location>
        <begin position="292"/>
        <end position="312"/>
    </location>
</feature>
<dbReference type="RefSeq" id="WP_310030461.1">
    <property type="nucleotide sequence ID" value="NZ_JAVDRL010000004.1"/>
</dbReference>
<dbReference type="PANTHER" id="PTHR24221:SF606">
    <property type="entry name" value="COLICIN V SECRETION-PROCESSING ATP-BINDING PROTEIN"/>
    <property type="match status" value="1"/>
</dbReference>
<dbReference type="PROSITE" id="PS50929">
    <property type="entry name" value="ABC_TM1F"/>
    <property type="match status" value="1"/>
</dbReference>
<dbReference type="Pfam" id="PF00005">
    <property type="entry name" value="ABC_tran"/>
    <property type="match status" value="1"/>
</dbReference>
<dbReference type="CDD" id="cd03228">
    <property type="entry name" value="ABCC_MRP_Like"/>
    <property type="match status" value="1"/>
</dbReference>
<evidence type="ECO:0000256" key="1">
    <source>
        <dbReference type="ARBA" id="ARBA00004651"/>
    </source>
</evidence>
<dbReference type="SUPFAM" id="SSF52540">
    <property type="entry name" value="P-loop containing nucleoside triphosphate hydrolases"/>
    <property type="match status" value="1"/>
</dbReference>
<feature type="transmembrane region" description="Helical" evidence="7">
    <location>
        <begin position="268"/>
        <end position="286"/>
    </location>
</feature>
<dbReference type="PROSITE" id="PS50990">
    <property type="entry name" value="PEPTIDASE_C39"/>
    <property type="match status" value="1"/>
</dbReference>
<dbReference type="InterPro" id="IPR017871">
    <property type="entry name" value="ABC_transporter-like_CS"/>
</dbReference>